<keyword evidence="2" id="KW-1185">Reference proteome</keyword>
<accession>A0ACC6P129</accession>
<sequence length="137" mass="15514">MADAQDAVIIDAGNGPERMLPPNENRALRRMAMAVYVLQALSFAFGITAIAGIIVNYVKRDDVEGTWLQSHFDWQIRTFWWGLVWTVLGVLLIPVLIGMGILFVSSIWLVYRIVKGGLALFEDKPVRTRRVMLNVRL</sequence>
<evidence type="ECO:0000313" key="1">
    <source>
        <dbReference type="EMBL" id="MEJ7137949.1"/>
    </source>
</evidence>
<dbReference type="EMBL" id="JAWDIE010000007">
    <property type="protein sequence ID" value="MEJ7137949.1"/>
    <property type="molecule type" value="Genomic_DNA"/>
</dbReference>
<evidence type="ECO:0000313" key="2">
    <source>
        <dbReference type="Proteomes" id="UP001364695"/>
    </source>
</evidence>
<name>A0ACC6P129_9BURK</name>
<dbReference type="Proteomes" id="UP001364695">
    <property type="component" value="Unassembled WGS sequence"/>
</dbReference>
<reference evidence="1" key="1">
    <citation type="submission" date="2023-10" db="EMBL/GenBank/DDBJ databases">
        <title>Amphibacter perezi, gen. nov., sp. nov. a novel taxa of the family Comamonadaceae, class Betaproteobacteria isolated from the skin microbiota of Pelophylax perezi from different populations.</title>
        <authorList>
            <person name="Costa S."/>
            <person name="Proenca D.N."/>
            <person name="Lopes I."/>
            <person name="Morais P.V."/>
        </authorList>
    </citation>
    <scope>NUCLEOTIDE SEQUENCE</scope>
    <source>
        <strain evidence="1">SL12-8</strain>
    </source>
</reference>
<organism evidence="1 2">
    <name type="scientific">Amphibiibacter pelophylacis</name>
    <dbReference type="NCBI Taxonomy" id="1799477"/>
    <lineage>
        <taxon>Bacteria</taxon>
        <taxon>Pseudomonadati</taxon>
        <taxon>Pseudomonadota</taxon>
        <taxon>Betaproteobacteria</taxon>
        <taxon>Burkholderiales</taxon>
        <taxon>Sphaerotilaceae</taxon>
        <taxon>Amphibiibacter</taxon>
    </lineage>
</organism>
<gene>
    <name evidence="1" type="ORF">RV045_05805</name>
</gene>
<proteinExistence type="predicted"/>
<protein>
    <submittedName>
        <fullName evidence="1">Uncharacterized protein</fullName>
    </submittedName>
</protein>
<comment type="caution">
    <text evidence="1">The sequence shown here is derived from an EMBL/GenBank/DDBJ whole genome shotgun (WGS) entry which is preliminary data.</text>
</comment>